<evidence type="ECO:0000256" key="1">
    <source>
        <dbReference type="SAM" id="MobiDB-lite"/>
    </source>
</evidence>
<feature type="signal peptide" evidence="2">
    <location>
        <begin position="1"/>
        <end position="15"/>
    </location>
</feature>
<dbReference type="Proteomes" id="UP000015100">
    <property type="component" value="Unassembled WGS sequence"/>
</dbReference>
<dbReference type="HOGENOM" id="CLU_758678_0_0_1"/>
<feature type="region of interest" description="Disordered" evidence="1">
    <location>
        <begin position="229"/>
        <end position="273"/>
    </location>
</feature>
<reference evidence="3 4" key="1">
    <citation type="journal article" date="2013" name="PLoS Genet.">
        <title>Genomic mechanisms accounting for the adaptation to parasitism in nematode-trapping fungi.</title>
        <authorList>
            <person name="Meerupati T."/>
            <person name="Andersson K.M."/>
            <person name="Friman E."/>
            <person name="Kumar D."/>
            <person name="Tunlid A."/>
            <person name="Ahren D."/>
        </authorList>
    </citation>
    <scope>NUCLEOTIDE SEQUENCE [LARGE SCALE GENOMIC DNA]</scope>
    <source>
        <strain evidence="3 4">CBS 200.50</strain>
    </source>
</reference>
<evidence type="ECO:0000313" key="4">
    <source>
        <dbReference type="Proteomes" id="UP000015100"/>
    </source>
</evidence>
<organism evidence="3 4">
    <name type="scientific">Dactylellina haptotyla (strain CBS 200.50)</name>
    <name type="common">Nematode-trapping fungus</name>
    <name type="synonym">Monacrosporium haptotylum</name>
    <dbReference type="NCBI Taxonomy" id="1284197"/>
    <lineage>
        <taxon>Eukaryota</taxon>
        <taxon>Fungi</taxon>
        <taxon>Dikarya</taxon>
        <taxon>Ascomycota</taxon>
        <taxon>Pezizomycotina</taxon>
        <taxon>Orbiliomycetes</taxon>
        <taxon>Orbiliales</taxon>
        <taxon>Orbiliaceae</taxon>
        <taxon>Dactylellina</taxon>
    </lineage>
</organism>
<comment type="caution">
    <text evidence="3">The sequence shown here is derived from an EMBL/GenBank/DDBJ whole genome shotgun (WGS) entry which is preliminary data.</text>
</comment>
<sequence>MSTALLCVLVVCSFAAIVELPIQPYWTSYIQRERSNLLRAGTTIDRLKLRKRYECPVGVQGYHETDVAIYSSSLVFFIDALDKALQRFEASIVTMEGGGQMGRDELDRYMLEEVNNAKHIYQVLLGGRNMIAGYVRVFVEMSMSVDLLPGRVYPNTRSQDENMVTLATSLDDVQVIARGTVSMDTDRRELFLDWLSSMSSLMEKGFEEMDSGMMWASIHMHDGAFSELISDMAPNTPGEDGGEGESSSSSGEGGDDEEEVNSGGIDLGTNMDGRESINDRAVENNNNNGDTGMDASAGEVFDVAEVFDRAARWFDCWREGVVLVAEGVEAIGPVPYPPQWVDVVEEDEDEEGQQNGGASQFPPHN</sequence>
<dbReference type="OMA" id="IRHENGY"/>
<feature type="chain" id="PRO_5012700650" evidence="2">
    <location>
        <begin position="16"/>
        <end position="365"/>
    </location>
</feature>
<name>S8C6B3_DACHA</name>
<feature type="region of interest" description="Disordered" evidence="1">
    <location>
        <begin position="344"/>
        <end position="365"/>
    </location>
</feature>
<proteinExistence type="predicted"/>
<gene>
    <name evidence="3" type="ORF">H072_2738</name>
</gene>
<reference evidence="4" key="2">
    <citation type="submission" date="2013-04" db="EMBL/GenBank/DDBJ databases">
        <title>Genomic mechanisms accounting for the adaptation to parasitism in nematode-trapping fungi.</title>
        <authorList>
            <person name="Ahren D.G."/>
        </authorList>
    </citation>
    <scope>NUCLEOTIDE SEQUENCE [LARGE SCALE GENOMIC DNA]</scope>
    <source>
        <strain evidence="4">CBS 200.50</strain>
    </source>
</reference>
<keyword evidence="4" id="KW-1185">Reference proteome</keyword>
<evidence type="ECO:0000313" key="3">
    <source>
        <dbReference type="EMBL" id="EPS43262.1"/>
    </source>
</evidence>
<protein>
    <submittedName>
        <fullName evidence="3">Uncharacterized protein</fullName>
    </submittedName>
</protein>
<accession>S8C6B3</accession>
<dbReference type="EMBL" id="AQGS01000083">
    <property type="protein sequence ID" value="EPS43262.1"/>
    <property type="molecule type" value="Genomic_DNA"/>
</dbReference>
<keyword evidence="2" id="KW-0732">Signal</keyword>
<evidence type="ECO:0000256" key="2">
    <source>
        <dbReference type="SAM" id="SignalP"/>
    </source>
</evidence>
<dbReference type="AlphaFoldDB" id="S8C6B3"/>